<gene>
    <name evidence="7" type="ORF">Lboz_3128</name>
</gene>
<feature type="transmembrane region" description="Helical" evidence="6">
    <location>
        <begin position="120"/>
        <end position="140"/>
    </location>
</feature>
<feature type="transmembrane region" description="Helical" evidence="6">
    <location>
        <begin position="227"/>
        <end position="251"/>
    </location>
</feature>
<dbReference type="EMBL" id="LNXU01000045">
    <property type="protein sequence ID" value="KTC69612.1"/>
    <property type="molecule type" value="Genomic_DNA"/>
</dbReference>
<keyword evidence="2" id="KW-1003">Cell membrane</keyword>
<keyword evidence="5 6" id="KW-0472">Membrane</keyword>
<feature type="transmembrane region" description="Helical" evidence="6">
    <location>
        <begin position="388"/>
        <end position="407"/>
    </location>
</feature>
<comment type="subcellular location">
    <subcellularLocation>
        <location evidence="1">Cell membrane</location>
        <topology evidence="1">Multi-pass membrane protein</topology>
    </subcellularLocation>
</comment>
<feature type="transmembrane region" description="Helical" evidence="6">
    <location>
        <begin position="413"/>
        <end position="432"/>
    </location>
</feature>
<feature type="transmembrane region" description="Helical" evidence="6">
    <location>
        <begin position="47"/>
        <end position="68"/>
    </location>
</feature>
<protein>
    <submittedName>
        <fullName evidence="7">Amino acid transporter</fullName>
    </submittedName>
</protein>
<reference evidence="7 8" key="1">
    <citation type="submission" date="2015-11" db="EMBL/GenBank/DDBJ databases">
        <title>Genomic analysis of 38 Legionella species identifies large and diverse effector repertoires.</title>
        <authorList>
            <person name="Burstein D."/>
            <person name="Amaro F."/>
            <person name="Zusman T."/>
            <person name="Lifshitz Z."/>
            <person name="Cohen O."/>
            <person name="Gilbert J.A."/>
            <person name="Pupko T."/>
            <person name="Shuman H.A."/>
            <person name="Segal G."/>
        </authorList>
    </citation>
    <scope>NUCLEOTIDE SEQUENCE [LARGE SCALE GENOMIC DNA]</scope>
    <source>
        <strain evidence="7 8">WIGA</strain>
    </source>
</reference>
<dbReference type="InterPro" id="IPR050367">
    <property type="entry name" value="APC_superfamily"/>
</dbReference>
<dbReference type="Pfam" id="PF13520">
    <property type="entry name" value="AA_permease_2"/>
    <property type="match status" value="1"/>
</dbReference>
<feature type="transmembrane region" description="Helical" evidence="6">
    <location>
        <begin position="194"/>
        <end position="215"/>
    </location>
</feature>
<feature type="transmembrane region" description="Helical" evidence="6">
    <location>
        <begin position="12"/>
        <end position="35"/>
    </location>
</feature>
<dbReference type="InterPro" id="IPR002293">
    <property type="entry name" value="AA/rel_permease1"/>
</dbReference>
<evidence type="ECO:0000256" key="4">
    <source>
        <dbReference type="ARBA" id="ARBA00022989"/>
    </source>
</evidence>
<feature type="transmembrane region" description="Helical" evidence="6">
    <location>
        <begin position="324"/>
        <end position="342"/>
    </location>
</feature>
<dbReference type="GO" id="GO:0005886">
    <property type="term" value="C:plasma membrane"/>
    <property type="evidence" value="ECO:0007669"/>
    <property type="project" value="UniProtKB-SubCell"/>
</dbReference>
<feature type="transmembrane region" description="Helical" evidence="6">
    <location>
        <begin position="348"/>
        <end position="367"/>
    </location>
</feature>
<dbReference type="PANTHER" id="PTHR42770:SF11">
    <property type="entry name" value="INNER MEMBRANE TRANSPORT PROTEIN YBAT"/>
    <property type="match status" value="1"/>
</dbReference>
<dbReference type="STRING" id="447.Lboz_3128"/>
<dbReference type="Gene3D" id="1.20.1740.10">
    <property type="entry name" value="Amino acid/polyamine transporter I"/>
    <property type="match status" value="1"/>
</dbReference>
<dbReference type="RefSeq" id="WP_058460675.1">
    <property type="nucleotide sequence ID" value="NZ_CAAAIY010000007.1"/>
</dbReference>
<keyword evidence="3 6" id="KW-0812">Transmembrane</keyword>
<dbReference type="OrthoDB" id="9804700at2"/>
<dbReference type="PATRIC" id="fig|447.4.peg.3339"/>
<evidence type="ECO:0000313" key="8">
    <source>
        <dbReference type="Proteomes" id="UP000054695"/>
    </source>
</evidence>
<dbReference type="PANTHER" id="PTHR42770">
    <property type="entry name" value="AMINO ACID TRANSPORTER-RELATED"/>
    <property type="match status" value="1"/>
</dbReference>
<evidence type="ECO:0000256" key="3">
    <source>
        <dbReference type="ARBA" id="ARBA00022692"/>
    </source>
</evidence>
<dbReference type="Proteomes" id="UP000054695">
    <property type="component" value="Unassembled WGS sequence"/>
</dbReference>
<comment type="caution">
    <text evidence="7">The sequence shown here is derived from an EMBL/GenBank/DDBJ whole genome shotgun (WGS) entry which is preliminary data.</text>
</comment>
<feature type="transmembrane region" description="Helical" evidence="6">
    <location>
        <begin position="89"/>
        <end position="114"/>
    </location>
</feature>
<proteinExistence type="predicted"/>
<sequence length="435" mass="46505">MNRNSSSGLIRALGLGALIIYGVGDILGAGIYALVGKIAGHAGSLTWFSFAIAMGIISFTALSYSELGSRFPKSGGVSIYIHEAFGTQWFSMLTGLLLFCATILSISTLSHAFAGYLRALGFNIPRSLDIFGFLLILLLINLRGIKQSSMANIISTSVEVSGLFIVLGCGFWYLATHHSNVIATPTETPGIGEVLQGTALAFFAFTGFEDMANIAEEVKEPKKNLPRAILSSVGIAGILYLGVSWVATTIIPGSELSSSDAPLLDVVSKSSPALPKSLFSIIAIFAVFNSALLNYITASRLLYGMAKENLLPKSLQRVHPKFHTPYSAIFLIFPIILCLVLTSNLGDLASSTSAIVLIVFSLSNLALIKIKLNTKKERISTKIFRIPLLVPCFAIALNLAAISFLPLHNIIPATVLIGICGFITWVIMKGLLSKN</sequence>
<accession>A0A0W0RF42</accession>
<dbReference type="GO" id="GO:0022857">
    <property type="term" value="F:transmembrane transporter activity"/>
    <property type="evidence" value="ECO:0007669"/>
    <property type="project" value="InterPro"/>
</dbReference>
<organism evidence="7 8">
    <name type="scientific">Legionella bozemanae</name>
    <name type="common">Fluoribacter bozemanae</name>
    <dbReference type="NCBI Taxonomy" id="447"/>
    <lineage>
        <taxon>Bacteria</taxon>
        <taxon>Pseudomonadati</taxon>
        <taxon>Pseudomonadota</taxon>
        <taxon>Gammaproteobacteria</taxon>
        <taxon>Legionellales</taxon>
        <taxon>Legionellaceae</taxon>
        <taxon>Legionella</taxon>
    </lineage>
</organism>
<feature type="transmembrane region" description="Helical" evidence="6">
    <location>
        <begin position="278"/>
        <end position="303"/>
    </location>
</feature>
<evidence type="ECO:0000256" key="2">
    <source>
        <dbReference type="ARBA" id="ARBA00022475"/>
    </source>
</evidence>
<keyword evidence="4 6" id="KW-1133">Transmembrane helix</keyword>
<keyword evidence="8" id="KW-1185">Reference proteome</keyword>
<evidence type="ECO:0000256" key="1">
    <source>
        <dbReference type="ARBA" id="ARBA00004651"/>
    </source>
</evidence>
<feature type="transmembrane region" description="Helical" evidence="6">
    <location>
        <begin position="152"/>
        <end position="174"/>
    </location>
</feature>
<name>A0A0W0RF42_LEGBO</name>
<dbReference type="PIRSF" id="PIRSF006060">
    <property type="entry name" value="AA_transporter"/>
    <property type="match status" value="1"/>
</dbReference>
<dbReference type="AlphaFoldDB" id="A0A0W0RF42"/>
<evidence type="ECO:0000256" key="5">
    <source>
        <dbReference type="ARBA" id="ARBA00023136"/>
    </source>
</evidence>
<evidence type="ECO:0000256" key="6">
    <source>
        <dbReference type="SAM" id="Phobius"/>
    </source>
</evidence>
<evidence type="ECO:0000313" key="7">
    <source>
        <dbReference type="EMBL" id="KTC69612.1"/>
    </source>
</evidence>